<dbReference type="PROSITE" id="PS50059">
    <property type="entry name" value="FKBP_PPIASE"/>
    <property type="match status" value="1"/>
</dbReference>
<evidence type="ECO:0000313" key="10">
    <source>
        <dbReference type="Proteomes" id="UP000038009"/>
    </source>
</evidence>
<accession>A0A0N1HTT4</accession>
<evidence type="ECO:0000256" key="2">
    <source>
        <dbReference type="ARBA" id="ARBA00006577"/>
    </source>
</evidence>
<dbReference type="OMA" id="GDKWELV"/>
<keyword evidence="10" id="KW-1185">Reference proteome</keyword>
<evidence type="ECO:0000256" key="6">
    <source>
        <dbReference type="ARBA" id="ARBA00023235"/>
    </source>
</evidence>
<evidence type="ECO:0000256" key="1">
    <source>
        <dbReference type="ARBA" id="ARBA00000971"/>
    </source>
</evidence>
<dbReference type="AlphaFoldDB" id="A0A0N1HTT4"/>
<gene>
    <name evidence="9" type="ORF">ABL78_6400</name>
</gene>
<dbReference type="PANTHER" id="PTHR43811">
    <property type="entry name" value="FKBP-TYPE PEPTIDYL-PROLYL CIS-TRANS ISOMERASE FKPA"/>
    <property type="match status" value="1"/>
</dbReference>
<dbReference type="PANTHER" id="PTHR43811:SF19">
    <property type="entry name" value="39 KDA FK506-BINDING NUCLEAR PROTEIN"/>
    <property type="match status" value="1"/>
</dbReference>
<evidence type="ECO:0000259" key="8">
    <source>
        <dbReference type="PROSITE" id="PS50059"/>
    </source>
</evidence>
<dbReference type="Pfam" id="PF00254">
    <property type="entry name" value="FKBP_C"/>
    <property type="match status" value="1"/>
</dbReference>
<comment type="similarity">
    <text evidence="2">Belongs to the FKBP-type PPIase family.</text>
</comment>
<reference evidence="9 10" key="1">
    <citation type="journal article" date="2015" name="PLoS Pathog.">
        <title>Leptomonas seymouri: Adaptations to the Dixenous Life Cycle Analyzed by Genome Sequencing, Transcriptome Profiling and Co-infection with Leishmania donovani.</title>
        <authorList>
            <person name="Kraeva N."/>
            <person name="Butenko A."/>
            <person name="Hlavacova J."/>
            <person name="Kostygov A."/>
            <person name="Myskova J."/>
            <person name="Grybchuk D."/>
            <person name="Lestinova T."/>
            <person name="Votypka J."/>
            <person name="Volf P."/>
            <person name="Opperdoes F."/>
            <person name="Flegontov P."/>
            <person name="Lukes J."/>
            <person name="Yurchenko V."/>
        </authorList>
    </citation>
    <scope>NUCLEOTIDE SEQUENCE [LARGE SCALE GENOMIC DNA]</scope>
    <source>
        <strain evidence="9 10">ATCC 30220</strain>
    </source>
</reference>
<dbReference type="GO" id="GO:0003755">
    <property type="term" value="F:peptidyl-prolyl cis-trans isomerase activity"/>
    <property type="evidence" value="ECO:0007669"/>
    <property type="project" value="UniProtKB-KW"/>
</dbReference>
<feature type="domain" description="PPIase FKBP-type" evidence="8">
    <location>
        <begin position="45"/>
        <end position="131"/>
    </location>
</feature>
<proteinExistence type="inferred from homology"/>
<evidence type="ECO:0000256" key="4">
    <source>
        <dbReference type="ARBA" id="ARBA00022729"/>
    </source>
</evidence>
<dbReference type="Gene3D" id="3.10.50.40">
    <property type="match status" value="1"/>
</dbReference>
<dbReference type="OrthoDB" id="1902587at2759"/>
<keyword evidence="6 7" id="KW-0413">Isomerase</keyword>
<dbReference type="FunFam" id="3.10.50.40:FF:000045">
    <property type="entry name" value="Peptidyl-prolyl cis-trans isomerase"/>
    <property type="match status" value="1"/>
</dbReference>
<comment type="catalytic activity">
    <reaction evidence="1 7">
        <text>[protein]-peptidylproline (omega=180) = [protein]-peptidylproline (omega=0)</text>
        <dbReference type="Rhea" id="RHEA:16237"/>
        <dbReference type="Rhea" id="RHEA-COMP:10747"/>
        <dbReference type="Rhea" id="RHEA-COMP:10748"/>
        <dbReference type="ChEBI" id="CHEBI:83833"/>
        <dbReference type="ChEBI" id="CHEBI:83834"/>
        <dbReference type="EC" id="5.2.1.8"/>
    </reaction>
</comment>
<evidence type="ECO:0000313" key="9">
    <source>
        <dbReference type="EMBL" id="KPI84538.1"/>
    </source>
</evidence>
<keyword evidence="4" id="KW-0732">Signal</keyword>
<protein>
    <recommendedName>
        <fullName evidence="3 7">peptidylprolyl isomerase</fullName>
        <ecNumber evidence="3 7">5.2.1.8</ecNumber>
    </recommendedName>
</protein>
<name>A0A0N1HTT4_LEPSE</name>
<keyword evidence="5 7" id="KW-0697">Rotamase</keyword>
<sequence length="155" mass="16790">MNPADKQFWETVDATTGVHKLPSGMRFKIITKVTDVASAKSPNVSDPCSVHYHGTLPSGKVFDSSMERGKPSSFAPNQVIKGWTEALQYMVEGEEWEVYLPPELAYGARGAGGVIPPNATLIFKIRLLKVTEGGKPGAEGHKKLETALSKSYADL</sequence>
<evidence type="ECO:0000256" key="5">
    <source>
        <dbReference type="ARBA" id="ARBA00023110"/>
    </source>
</evidence>
<dbReference type="SUPFAM" id="SSF54534">
    <property type="entry name" value="FKBP-like"/>
    <property type="match status" value="1"/>
</dbReference>
<dbReference type="EC" id="5.2.1.8" evidence="3 7"/>
<dbReference type="InterPro" id="IPR001179">
    <property type="entry name" value="PPIase_FKBP_dom"/>
</dbReference>
<dbReference type="InterPro" id="IPR046357">
    <property type="entry name" value="PPIase_dom_sf"/>
</dbReference>
<evidence type="ECO:0000256" key="3">
    <source>
        <dbReference type="ARBA" id="ARBA00013194"/>
    </source>
</evidence>
<organism evidence="9 10">
    <name type="scientific">Leptomonas seymouri</name>
    <dbReference type="NCBI Taxonomy" id="5684"/>
    <lineage>
        <taxon>Eukaryota</taxon>
        <taxon>Discoba</taxon>
        <taxon>Euglenozoa</taxon>
        <taxon>Kinetoplastea</taxon>
        <taxon>Metakinetoplastina</taxon>
        <taxon>Trypanosomatida</taxon>
        <taxon>Trypanosomatidae</taxon>
        <taxon>Leishmaniinae</taxon>
        <taxon>Leptomonas</taxon>
    </lineage>
</organism>
<dbReference type="VEuPathDB" id="TriTrypDB:Lsey_0250_0020"/>
<evidence type="ECO:0000256" key="7">
    <source>
        <dbReference type="PROSITE-ProRule" id="PRU00277"/>
    </source>
</evidence>
<dbReference type="Proteomes" id="UP000038009">
    <property type="component" value="Unassembled WGS sequence"/>
</dbReference>
<comment type="caution">
    <text evidence="9">The sequence shown here is derived from an EMBL/GenBank/DDBJ whole genome shotgun (WGS) entry which is preliminary data.</text>
</comment>
<dbReference type="EMBL" id="LJSK01000250">
    <property type="protein sequence ID" value="KPI84538.1"/>
    <property type="molecule type" value="Genomic_DNA"/>
</dbReference>